<dbReference type="Proteomes" id="UP000033393">
    <property type="component" value="Unassembled WGS sequence"/>
</dbReference>
<evidence type="ECO:0000259" key="4">
    <source>
        <dbReference type="Pfam" id="PF14449"/>
    </source>
</evidence>
<dbReference type="Gene3D" id="2.115.10.10">
    <property type="entry name" value="Tachylectin 2"/>
    <property type="match status" value="2"/>
</dbReference>
<dbReference type="InterPro" id="IPR023294">
    <property type="entry name" value="Tachylectin2"/>
</dbReference>
<evidence type="ECO:0000259" key="5">
    <source>
        <dbReference type="Pfam" id="PF14517"/>
    </source>
</evidence>
<evidence type="ECO:0000256" key="1">
    <source>
        <dbReference type="ARBA" id="ARBA00004613"/>
    </source>
</evidence>
<feature type="coiled-coil region" evidence="3">
    <location>
        <begin position="481"/>
        <end position="508"/>
    </location>
</feature>
<name>A0A0F0GII1_LENAE</name>
<evidence type="ECO:0000256" key="2">
    <source>
        <dbReference type="ARBA" id="ARBA00022525"/>
    </source>
</evidence>
<evidence type="ECO:0000256" key="3">
    <source>
        <dbReference type="SAM" id="Coils"/>
    </source>
</evidence>
<dbReference type="InterPro" id="IPR027797">
    <property type="entry name" value="PT-TG_dom"/>
</dbReference>
<comment type="subcellular location">
    <subcellularLocation>
        <location evidence="1">Secreted</location>
    </subcellularLocation>
</comment>
<dbReference type="RefSeq" id="WP_045315898.1">
    <property type="nucleotide sequence ID" value="NZ_JYJG01000303.1"/>
</dbReference>
<dbReference type="AlphaFoldDB" id="A0A0F0GII1"/>
<comment type="caution">
    <text evidence="6">The sequence shown here is derived from an EMBL/GenBank/DDBJ whole genome shotgun (WGS) entry which is preliminary data.</text>
</comment>
<dbReference type="SUPFAM" id="SSF50934">
    <property type="entry name" value="Tachylectin-2"/>
    <property type="match status" value="1"/>
</dbReference>
<reference evidence="6 7" key="1">
    <citation type="submission" date="2015-02" db="EMBL/GenBank/DDBJ databases">
        <authorList>
            <person name="Ju K.-S."/>
            <person name="Doroghazi J.R."/>
            <person name="Metcalf W."/>
        </authorList>
    </citation>
    <scope>NUCLEOTIDE SEQUENCE [LARGE SCALE GENOMIC DNA]</scope>
    <source>
        <strain evidence="6 7">NRRL B-16140</strain>
    </source>
</reference>
<organism evidence="6 7">
    <name type="scientific">Lentzea aerocolonigenes</name>
    <name type="common">Lechevalieria aerocolonigenes</name>
    <name type="synonym">Saccharothrix aerocolonigenes</name>
    <dbReference type="NCBI Taxonomy" id="68170"/>
    <lineage>
        <taxon>Bacteria</taxon>
        <taxon>Bacillati</taxon>
        <taxon>Actinomycetota</taxon>
        <taxon>Actinomycetes</taxon>
        <taxon>Pseudonocardiales</taxon>
        <taxon>Pseudonocardiaceae</taxon>
        <taxon>Lentzea</taxon>
    </lineage>
</organism>
<dbReference type="OrthoDB" id="3660483at2"/>
<dbReference type="Pfam" id="PF14449">
    <property type="entry name" value="PT-TG"/>
    <property type="match status" value="1"/>
</dbReference>
<proteinExistence type="predicted"/>
<keyword evidence="2" id="KW-0964">Secreted</keyword>
<feature type="domain" description="Pre-toxin TG" evidence="4">
    <location>
        <begin position="560"/>
        <end position="606"/>
    </location>
</feature>
<protein>
    <recommendedName>
        <fullName evidence="8">Tachylectin 2 domain-containing protein</fullName>
    </recommendedName>
</protein>
<keyword evidence="3" id="KW-0175">Coiled coil</keyword>
<keyword evidence="7" id="KW-1185">Reference proteome</keyword>
<dbReference type="GO" id="GO:0005576">
    <property type="term" value="C:extracellular region"/>
    <property type="evidence" value="ECO:0007669"/>
    <property type="project" value="UniProtKB-SubCell"/>
</dbReference>
<dbReference type="InterPro" id="IPR036813">
    <property type="entry name" value="Tachylectin2_sf"/>
</dbReference>
<feature type="domain" description="Tachylectin 2" evidence="5">
    <location>
        <begin position="69"/>
        <end position="275"/>
    </location>
</feature>
<dbReference type="PATRIC" id="fig|68170.10.peg.8861"/>
<accession>A0A0F0GII1</accession>
<dbReference type="EMBL" id="JYJG01000303">
    <property type="protein sequence ID" value="KJK43175.1"/>
    <property type="molecule type" value="Genomic_DNA"/>
</dbReference>
<dbReference type="Pfam" id="PF14517">
    <property type="entry name" value="Tachylectin"/>
    <property type="match status" value="1"/>
</dbReference>
<evidence type="ECO:0000313" key="6">
    <source>
        <dbReference type="EMBL" id="KJK43175.1"/>
    </source>
</evidence>
<gene>
    <name evidence="6" type="ORF">UK23_34335</name>
</gene>
<sequence>MLSAHRRTTTTWRRILAPVLVVLSLLTFVPPATADISYLRAALYASCADQTPVYSVKDNGDLWLTAHTGARSGRNTWGTATRIGTGWFGRVLAAPGGVLHSIEPDGTVKRFRWNGTGWDNGTSTVTGSGWGAYATGDGRDRVTVDSDGVLFRLDGGVLVMHRFDGTRWSGGEIIDDGWGSYTSVVAAGSGVLYTRTADGAVFRHHFDTTTNTWSQRHLRTGRDLGAGRLFSAGADTLYRLTGAGELVWQRFVPAKGEWVTTDRADGTTVGTGWTGLRELAVAPDACTLRNPLKPVHQLMQLGLGAITAGEVVTAIKAAVAETGADNARMGALAKEVAAYAQANWPAVEQAKAELDALLAAPDPEQALVAAARAKLAAAQGLELPQYQELNALLGKARAEAPKIHQAITQYRGFVDVFVDEGRKLIVVLRDTAQSFREIPPFTLPADFKVDVDVAGLEAMGRGWDQMNADLTRMNESIDASMAQLNASMAAFNRNMDEFNRDMADFNRTMAEFDASMQRFNSGTWWPTGGFSLSGLKFDFDRVFPTGTTQEQRDATDRKVAALVGFIPYVGSGKGIADAITGRDTMTGERLGGLDRALNMLPMLRPVKELMKGSDAINSAERLHDGSRGTGNVVDGVRLNARLAGEEIANGHAYQKHVVEQGEFPGVRTRAEFAQLVENTIVRGEMRPLNNNRLAYWYNGMVVIRSPRAADGGTAFAPRDGYNYFLTVP</sequence>
<evidence type="ECO:0008006" key="8">
    <source>
        <dbReference type="Google" id="ProtNLM"/>
    </source>
</evidence>
<evidence type="ECO:0000313" key="7">
    <source>
        <dbReference type="Proteomes" id="UP000033393"/>
    </source>
</evidence>